<reference evidence="6" key="1">
    <citation type="journal article" date="2014" name="Int. J. Syst. Evol. Microbiol.">
        <title>Complete genome sequence of Corynebacterium casei LMG S-19264T (=DSM 44701T), isolated from a smear-ripened cheese.</title>
        <authorList>
            <consortium name="US DOE Joint Genome Institute (JGI-PGF)"/>
            <person name="Walter F."/>
            <person name="Albersmeier A."/>
            <person name="Kalinowski J."/>
            <person name="Ruckert C."/>
        </authorList>
    </citation>
    <scope>NUCLEOTIDE SEQUENCE</scope>
    <source>
        <strain evidence="6">CCM 8433</strain>
    </source>
</reference>
<dbReference type="GO" id="GO:0003700">
    <property type="term" value="F:DNA-binding transcription factor activity"/>
    <property type="evidence" value="ECO:0007669"/>
    <property type="project" value="TreeGrafter"/>
</dbReference>
<proteinExistence type="predicted"/>
<dbReference type="Pfam" id="PF09339">
    <property type="entry name" value="HTH_IclR"/>
    <property type="match status" value="1"/>
</dbReference>
<dbReference type="PROSITE" id="PS51077">
    <property type="entry name" value="HTH_ICLR"/>
    <property type="match status" value="1"/>
</dbReference>
<feature type="domain" description="HTH iclR-type" evidence="4">
    <location>
        <begin position="8"/>
        <end position="70"/>
    </location>
</feature>
<protein>
    <submittedName>
        <fullName evidence="6">IclR family transcriptional regulator</fullName>
    </submittedName>
</protein>
<dbReference type="InterPro" id="IPR029016">
    <property type="entry name" value="GAF-like_dom_sf"/>
</dbReference>
<dbReference type="PROSITE" id="PS51078">
    <property type="entry name" value="ICLR_ED"/>
    <property type="match status" value="1"/>
</dbReference>
<keyword evidence="1" id="KW-0805">Transcription regulation</keyword>
<dbReference type="PANTHER" id="PTHR30136:SF35">
    <property type="entry name" value="HTH-TYPE TRANSCRIPTIONAL REGULATOR RV1719"/>
    <property type="match status" value="1"/>
</dbReference>
<dbReference type="InterPro" id="IPR036388">
    <property type="entry name" value="WH-like_DNA-bd_sf"/>
</dbReference>
<dbReference type="GO" id="GO:0003677">
    <property type="term" value="F:DNA binding"/>
    <property type="evidence" value="ECO:0007669"/>
    <property type="project" value="UniProtKB-KW"/>
</dbReference>
<dbReference type="GO" id="GO:0045892">
    <property type="term" value="P:negative regulation of DNA-templated transcription"/>
    <property type="evidence" value="ECO:0007669"/>
    <property type="project" value="UniProtKB-ARBA"/>
</dbReference>
<feature type="domain" description="IclR-ED" evidence="5">
    <location>
        <begin position="71"/>
        <end position="254"/>
    </location>
</feature>
<dbReference type="AlphaFoldDB" id="A0A917JEE9"/>
<evidence type="ECO:0000313" key="7">
    <source>
        <dbReference type="Proteomes" id="UP000622610"/>
    </source>
</evidence>
<evidence type="ECO:0000259" key="4">
    <source>
        <dbReference type="PROSITE" id="PS51077"/>
    </source>
</evidence>
<dbReference type="SUPFAM" id="SSF55781">
    <property type="entry name" value="GAF domain-like"/>
    <property type="match status" value="1"/>
</dbReference>
<evidence type="ECO:0000256" key="3">
    <source>
        <dbReference type="ARBA" id="ARBA00023163"/>
    </source>
</evidence>
<dbReference type="RefSeq" id="WP_188367109.1">
    <property type="nucleotide sequence ID" value="NZ_BMDT01000003.1"/>
</dbReference>
<keyword evidence="7" id="KW-1185">Reference proteome</keyword>
<evidence type="ECO:0000259" key="5">
    <source>
        <dbReference type="PROSITE" id="PS51078"/>
    </source>
</evidence>
<keyword evidence="2" id="KW-0238">DNA-binding</keyword>
<reference evidence="6" key="2">
    <citation type="submission" date="2020-09" db="EMBL/GenBank/DDBJ databases">
        <authorList>
            <person name="Sun Q."/>
            <person name="Sedlacek I."/>
        </authorList>
    </citation>
    <scope>NUCLEOTIDE SEQUENCE</scope>
    <source>
        <strain evidence="6">CCM 8433</strain>
    </source>
</reference>
<name>A0A917JEE9_9ENTE</name>
<evidence type="ECO:0000313" key="6">
    <source>
        <dbReference type="EMBL" id="GGI65266.1"/>
    </source>
</evidence>
<dbReference type="InterPro" id="IPR050707">
    <property type="entry name" value="HTH_MetabolicPath_Reg"/>
</dbReference>
<gene>
    <name evidence="6" type="ORF">GCM10011482_09200</name>
</gene>
<evidence type="ECO:0000256" key="2">
    <source>
        <dbReference type="ARBA" id="ARBA00023125"/>
    </source>
</evidence>
<dbReference type="InterPro" id="IPR014757">
    <property type="entry name" value="Tscrpt_reg_IclR_C"/>
</dbReference>
<dbReference type="Proteomes" id="UP000622610">
    <property type="component" value="Unassembled WGS sequence"/>
</dbReference>
<dbReference type="Pfam" id="PF01614">
    <property type="entry name" value="IclR_C"/>
    <property type="match status" value="1"/>
</dbReference>
<dbReference type="PANTHER" id="PTHR30136">
    <property type="entry name" value="HELIX-TURN-HELIX TRANSCRIPTIONAL REGULATOR, ICLR FAMILY"/>
    <property type="match status" value="1"/>
</dbReference>
<dbReference type="InterPro" id="IPR005471">
    <property type="entry name" value="Tscrpt_reg_IclR_N"/>
</dbReference>
<dbReference type="Gene3D" id="1.10.10.10">
    <property type="entry name" value="Winged helix-like DNA-binding domain superfamily/Winged helix DNA-binding domain"/>
    <property type="match status" value="1"/>
</dbReference>
<evidence type="ECO:0000256" key="1">
    <source>
        <dbReference type="ARBA" id="ARBA00023015"/>
    </source>
</evidence>
<dbReference type="SUPFAM" id="SSF46785">
    <property type="entry name" value="Winged helix' DNA-binding domain"/>
    <property type="match status" value="1"/>
</dbReference>
<dbReference type="InterPro" id="IPR036390">
    <property type="entry name" value="WH_DNA-bd_sf"/>
</dbReference>
<comment type="caution">
    <text evidence="6">The sequence shown here is derived from an EMBL/GenBank/DDBJ whole genome shotgun (WGS) entry which is preliminary data.</text>
</comment>
<dbReference type="EMBL" id="BMDT01000003">
    <property type="protein sequence ID" value="GGI65266.1"/>
    <property type="molecule type" value="Genomic_DNA"/>
</dbReference>
<dbReference type="SMART" id="SM00346">
    <property type="entry name" value="HTH_ICLR"/>
    <property type="match status" value="1"/>
</dbReference>
<accession>A0A917JEE9</accession>
<dbReference type="Gene3D" id="3.30.450.40">
    <property type="match status" value="1"/>
</dbReference>
<keyword evidence="3" id="KW-0804">Transcription</keyword>
<sequence length="255" mass="28879">MTNKKPYGTVLIKAAKILDYLATVEQGAILKNIAQEVKMTASTTLKILDTLLLIGYVSRNEADKSYTLGPALAKYSSRFFDHSLLKNSASPILEHLQTKVDETIHLGILNGIELVYVDKLEPKHQSIFMSSKVGMSRPLYSTGMGKIFLSDYTEEELVKYFSEVTLETYTEKTITNKFLLIKELAKIHETQVAYDDEEMEKDCFCIAMPINGRDGMEGAFSVSMPKFRGTPENVDYVITEMKKAKEQIEEKIQQY</sequence>
<organism evidence="6 7">
    <name type="scientific">Enterococcus alcedinis</name>
    <dbReference type="NCBI Taxonomy" id="1274384"/>
    <lineage>
        <taxon>Bacteria</taxon>
        <taxon>Bacillati</taxon>
        <taxon>Bacillota</taxon>
        <taxon>Bacilli</taxon>
        <taxon>Lactobacillales</taxon>
        <taxon>Enterococcaceae</taxon>
        <taxon>Enterococcus</taxon>
    </lineage>
</organism>